<feature type="region of interest" description="Disordered" evidence="8">
    <location>
        <begin position="469"/>
        <end position="490"/>
    </location>
</feature>
<name>L8GYR2_ACACF</name>
<evidence type="ECO:0000256" key="3">
    <source>
        <dbReference type="ARBA" id="ARBA00022448"/>
    </source>
</evidence>
<keyword evidence="13" id="KW-1185">Reference proteome</keyword>
<evidence type="ECO:0000313" key="12">
    <source>
        <dbReference type="EMBL" id="ELR17668.1"/>
    </source>
</evidence>
<feature type="compositionally biased region" description="Basic residues" evidence="8">
    <location>
        <begin position="412"/>
        <end position="424"/>
    </location>
</feature>
<dbReference type="GO" id="GO:0005634">
    <property type="term" value="C:nucleus"/>
    <property type="evidence" value="ECO:0007669"/>
    <property type="project" value="UniProtKB-SubCell"/>
</dbReference>
<gene>
    <name evidence="12" type="ORF">ACA1_064550</name>
</gene>
<dbReference type="InterPro" id="IPR007064">
    <property type="entry name" value="Nmd3_N"/>
</dbReference>
<dbReference type="VEuPathDB" id="AmoebaDB:ACA1_064550"/>
<proteinExistence type="inferred from homology"/>
<dbReference type="EMBL" id="KB007974">
    <property type="protein sequence ID" value="ELR17668.1"/>
    <property type="molecule type" value="Genomic_DNA"/>
</dbReference>
<keyword evidence="4 7" id="KW-0963">Cytoplasm</keyword>
<evidence type="ECO:0000259" key="11">
    <source>
        <dbReference type="Pfam" id="PF21193"/>
    </source>
</evidence>
<reference evidence="12 13" key="1">
    <citation type="journal article" date="2013" name="Genome Biol.">
        <title>Genome of Acanthamoeba castellanii highlights extensive lateral gene transfer and early evolution of tyrosine kinase signaling.</title>
        <authorList>
            <person name="Clarke M."/>
            <person name="Lohan A.J."/>
            <person name="Liu B."/>
            <person name="Lagkouvardos I."/>
            <person name="Roy S."/>
            <person name="Zafar N."/>
            <person name="Bertelli C."/>
            <person name="Schilde C."/>
            <person name="Kianianmomeni A."/>
            <person name="Burglin T.R."/>
            <person name="Frech C."/>
            <person name="Turcotte B."/>
            <person name="Kopec K.O."/>
            <person name="Synnott J.M."/>
            <person name="Choo C."/>
            <person name="Paponov I."/>
            <person name="Finkler A."/>
            <person name="Soon Heng Tan C."/>
            <person name="Hutchins A.P."/>
            <person name="Weinmeier T."/>
            <person name="Rattei T."/>
            <person name="Chu J.S."/>
            <person name="Gimenez G."/>
            <person name="Irimia M."/>
            <person name="Rigden D.J."/>
            <person name="Fitzpatrick D.A."/>
            <person name="Lorenzo-Morales J."/>
            <person name="Bateman A."/>
            <person name="Chiu C.H."/>
            <person name="Tang P."/>
            <person name="Hegemann P."/>
            <person name="Fromm H."/>
            <person name="Raoult D."/>
            <person name="Greub G."/>
            <person name="Miranda-Saavedra D."/>
            <person name="Chen N."/>
            <person name="Nash P."/>
            <person name="Ginger M.L."/>
            <person name="Horn M."/>
            <person name="Schaap P."/>
            <person name="Caler L."/>
            <person name="Loftus B."/>
        </authorList>
    </citation>
    <scope>NUCLEOTIDE SEQUENCE [LARGE SCALE GENOMIC DNA]</scope>
    <source>
        <strain evidence="12 13">Neff</strain>
    </source>
</reference>
<evidence type="ECO:0000259" key="9">
    <source>
        <dbReference type="Pfam" id="PF04981"/>
    </source>
</evidence>
<dbReference type="STRING" id="1257118.L8GYR2"/>
<dbReference type="GO" id="GO:0043023">
    <property type="term" value="F:ribosomal large subunit binding"/>
    <property type="evidence" value="ECO:0007669"/>
    <property type="project" value="InterPro"/>
</dbReference>
<evidence type="ECO:0000256" key="1">
    <source>
        <dbReference type="ARBA" id="ARBA00009794"/>
    </source>
</evidence>
<evidence type="ECO:0000256" key="2">
    <source>
        <dbReference type="ARBA" id="ARBA00017035"/>
    </source>
</evidence>
<organism evidence="12 13">
    <name type="scientific">Acanthamoeba castellanii (strain ATCC 30010 / Neff)</name>
    <dbReference type="NCBI Taxonomy" id="1257118"/>
    <lineage>
        <taxon>Eukaryota</taxon>
        <taxon>Amoebozoa</taxon>
        <taxon>Discosea</taxon>
        <taxon>Longamoebia</taxon>
        <taxon>Centramoebida</taxon>
        <taxon>Acanthamoebidae</taxon>
        <taxon>Acanthamoeba</taxon>
    </lineage>
</organism>
<feature type="domain" description="Nmd3 N-terminal" evidence="9">
    <location>
        <begin position="26"/>
        <end position="254"/>
    </location>
</feature>
<dbReference type="KEGG" id="acan:ACA1_064550"/>
<evidence type="ECO:0000256" key="4">
    <source>
        <dbReference type="ARBA" id="ARBA00022490"/>
    </source>
</evidence>
<dbReference type="PANTHER" id="PTHR12746:SF2">
    <property type="entry name" value="60S RIBOSOMAL EXPORT PROTEIN NMD3"/>
    <property type="match status" value="1"/>
</dbReference>
<dbReference type="OMA" id="VILVRKH"/>
<evidence type="ECO:0000313" key="13">
    <source>
        <dbReference type="Proteomes" id="UP000011083"/>
    </source>
</evidence>
<dbReference type="InterPro" id="IPR048899">
    <property type="entry name" value="NMD_SH3"/>
</dbReference>
<keyword evidence="5 7" id="KW-0653">Protein transport</keyword>
<dbReference type="Pfam" id="PF21192">
    <property type="entry name" value="OB_NMD3"/>
    <property type="match status" value="1"/>
</dbReference>
<dbReference type="InterPro" id="IPR048898">
    <property type="entry name" value="OB_NMD3"/>
</dbReference>
<dbReference type="Proteomes" id="UP000011083">
    <property type="component" value="Unassembled WGS sequence"/>
</dbReference>
<comment type="subcellular location">
    <subcellularLocation>
        <location evidence="7">Cytoplasm</location>
    </subcellularLocation>
    <subcellularLocation>
        <location evidence="7">Nucleus</location>
    </subcellularLocation>
</comment>
<dbReference type="GO" id="GO:0005737">
    <property type="term" value="C:cytoplasm"/>
    <property type="evidence" value="ECO:0007669"/>
    <property type="project" value="UniProtKB-SubCell"/>
</dbReference>
<dbReference type="Pfam" id="PF21193">
    <property type="entry name" value="NMD_SH3"/>
    <property type="match status" value="1"/>
</dbReference>
<feature type="region of interest" description="Disordered" evidence="8">
    <location>
        <begin position="412"/>
        <end position="441"/>
    </location>
</feature>
<comment type="similarity">
    <text evidence="1 7">Belongs to the NMD3 family.</text>
</comment>
<accession>L8GYR2</accession>
<dbReference type="OrthoDB" id="203821at2759"/>
<dbReference type="GeneID" id="14918510"/>
<feature type="domain" description="60S ribosomal export protein NMD3 OB-fold" evidence="10">
    <location>
        <begin position="321"/>
        <end position="406"/>
    </location>
</feature>
<feature type="compositionally biased region" description="Acidic residues" evidence="8">
    <location>
        <begin position="479"/>
        <end position="490"/>
    </location>
</feature>
<evidence type="ECO:0000256" key="6">
    <source>
        <dbReference type="ARBA" id="ARBA00023242"/>
    </source>
</evidence>
<keyword evidence="6 7" id="KW-0539">Nucleus</keyword>
<keyword evidence="3 7" id="KW-0813">Transport</keyword>
<protein>
    <recommendedName>
        <fullName evidence="2 7">60S ribosomal export protein NMD3</fullName>
    </recommendedName>
</protein>
<evidence type="ECO:0000256" key="8">
    <source>
        <dbReference type="SAM" id="MobiDB-lite"/>
    </source>
</evidence>
<dbReference type="AlphaFoldDB" id="L8GYR2"/>
<dbReference type="GO" id="GO:0000055">
    <property type="term" value="P:ribosomal large subunit export from nucleus"/>
    <property type="evidence" value="ECO:0007669"/>
    <property type="project" value="TreeGrafter"/>
</dbReference>
<dbReference type="Pfam" id="PF04981">
    <property type="entry name" value="NMD3"/>
    <property type="match status" value="1"/>
</dbReference>
<dbReference type="PANTHER" id="PTHR12746">
    <property type="entry name" value="NONSENSE-MEDIATED MRNA DECAY PROTEIN 3"/>
    <property type="match status" value="1"/>
</dbReference>
<feature type="compositionally biased region" description="Basic and acidic residues" evidence="8">
    <location>
        <begin position="425"/>
        <end position="441"/>
    </location>
</feature>
<dbReference type="InterPro" id="IPR039768">
    <property type="entry name" value="Nmd3"/>
</dbReference>
<sequence length="508" mass="57753">MQWNQQGQQHQMTGHYASPVAATILCCICGTNIEPNASNMCVTCIRGQVDITEGIPKNIIIHSCKHCGRYLVPPNAWVYCELESRELLTFCLKRIKGMNKVKLIDAGFVWTEPHSRRLKVKITVQKEVFTSTILQQVFVIEFVVQMMQCPACAASFTDHTWQAVVQARQKVDHKRTFLYLEQLILKHSAHTNTIRIKEMPDGLDFYFGHRSHAAKFVDFLQAVTPLRYKTSEQLVSHDAKSNIFNYHYTFSAEIVPICRDDLVCLPRKLAQQLGNISPLVLASKVSNLIHMIDPNTLQMIEIPAPVYWQDPFRAISTKQNLTEFIVLDITTSGAPRGKHLLADVQVARTRDFGNNDTMFYVRTHLGTYLNPGDYALGYDLTSQNFNEADLGGLRGRQVPDVILVRKTYPARRRKPRNRHWKVRQLPKEEQDNARRGDADKQNHDYETFMQELEEDPELRAGLNLYKVPGAAPAASGGMETDEEAEDLPEPGVDELIDELEDMAIAADE</sequence>
<evidence type="ECO:0000256" key="5">
    <source>
        <dbReference type="ARBA" id="ARBA00022927"/>
    </source>
</evidence>
<dbReference type="RefSeq" id="XP_004339681.1">
    <property type="nucleotide sequence ID" value="XM_004339633.1"/>
</dbReference>
<feature type="domain" description="60S ribosomal export protein NMD3 SH3" evidence="11">
    <location>
        <begin position="257"/>
        <end position="303"/>
    </location>
</feature>
<evidence type="ECO:0000259" key="10">
    <source>
        <dbReference type="Pfam" id="PF21192"/>
    </source>
</evidence>
<evidence type="ECO:0000256" key="7">
    <source>
        <dbReference type="RuleBase" id="RU364108"/>
    </source>
</evidence>
<comment type="function">
    <text evidence="7">Acts as an adapter for the XPO1/CRM1-mediated export of the 60S ribosomal subunit.</text>
</comment>
<dbReference type="GO" id="GO:0015031">
    <property type="term" value="P:protein transport"/>
    <property type="evidence" value="ECO:0007669"/>
    <property type="project" value="UniProtKB-KW"/>
</dbReference>